<dbReference type="RefSeq" id="WP_386195597.1">
    <property type="nucleotide sequence ID" value="NZ_JBHSBC010000047.1"/>
</dbReference>
<accession>A0ABV8F9Y0</accession>
<keyword evidence="2" id="KW-1185">Reference proteome</keyword>
<gene>
    <name evidence="1" type="ORF">ACFOYY_35505</name>
</gene>
<dbReference type="Proteomes" id="UP001595698">
    <property type="component" value="Unassembled WGS sequence"/>
</dbReference>
<evidence type="ECO:0000313" key="1">
    <source>
        <dbReference type="EMBL" id="MFC3985483.1"/>
    </source>
</evidence>
<proteinExistence type="predicted"/>
<name>A0ABV8F9Y0_9ACTN</name>
<protein>
    <submittedName>
        <fullName evidence="1">Uncharacterized protein</fullName>
    </submittedName>
</protein>
<evidence type="ECO:0000313" key="2">
    <source>
        <dbReference type="Proteomes" id="UP001595698"/>
    </source>
</evidence>
<reference evidence="2" key="1">
    <citation type="journal article" date="2019" name="Int. J. Syst. Evol. Microbiol.">
        <title>The Global Catalogue of Microorganisms (GCM) 10K type strain sequencing project: providing services to taxonomists for standard genome sequencing and annotation.</title>
        <authorList>
            <consortium name="The Broad Institute Genomics Platform"/>
            <consortium name="The Broad Institute Genome Sequencing Center for Infectious Disease"/>
            <person name="Wu L."/>
            <person name="Ma J."/>
        </authorList>
    </citation>
    <scope>NUCLEOTIDE SEQUENCE [LARGE SCALE GENOMIC DNA]</scope>
    <source>
        <strain evidence="2">TBRC 7912</strain>
    </source>
</reference>
<comment type="caution">
    <text evidence="1">The sequence shown here is derived from an EMBL/GenBank/DDBJ whole genome shotgun (WGS) entry which is preliminary data.</text>
</comment>
<organism evidence="1 2">
    <name type="scientific">Streptosporangium jomthongense</name>
    <dbReference type="NCBI Taxonomy" id="1193683"/>
    <lineage>
        <taxon>Bacteria</taxon>
        <taxon>Bacillati</taxon>
        <taxon>Actinomycetota</taxon>
        <taxon>Actinomycetes</taxon>
        <taxon>Streptosporangiales</taxon>
        <taxon>Streptosporangiaceae</taxon>
        <taxon>Streptosporangium</taxon>
    </lineage>
</organism>
<sequence>MTEQIGSIEEIAPYPERAEDVTAEVMAKHFAAFAQLHFRLGQDDPDRDKAAESSRTFVSFYALAFLFREIEAAGVRVADRVARVLWEAWQHPHTLGPDIWGWLEEHDIDPEAVNKIAADLVADAAESRRAPQGGAR</sequence>
<dbReference type="EMBL" id="JBHSBC010000047">
    <property type="protein sequence ID" value="MFC3985483.1"/>
    <property type="molecule type" value="Genomic_DNA"/>
</dbReference>